<feature type="compositionally biased region" description="Basic and acidic residues" evidence="1">
    <location>
        <begin position="1"/>
        <end position="11"/>
    </location>
</feature>
<dbReference type="Proteomes" id="UP001521785">
    <property type="component" value="Unassembled WGS sequence"/>
</dbReference>
<feature type="compositionally biased region" description="Polar residues" evidence="1">
    <location>
        <begin position="12"/>
        <end position="30"/>
    </location>
</feature>
<name>A0ABR3S109_9PLEO</name>
<dbReference type="EMBL" id="JAKJXO020000002">
    <property type="protein sequence ID" value="KAL1610355.1"/>
    <property type="molecule type" value="Genomic_DNA"/>
</dbReference>
<gene>
    <name evidence="2" type="ORF">SLS60_002021</name>
</gene>
<reference evidence="2 3" key="1">
    <citation type="submission" date="2024-02" db="EMBL/GenBank/DDBJ databases">
        <title>De novo assembly and annotation of 12 fungi associated with fruit tree decline syndrome in Ontario, Canada.</title>
        <authorList>
            <person name="Sulman M."/>
            <person name="Ellouze W."/>
            <person name="Ilyukhin E."/>
        </authorList>
    </citation>
    <scope>NUCLEOTIDE SEQUENCE [LARGE SCALE GENOMIC DNA]</scope>
    <source>
        <strain evidence="2 3">M42-189</strain>
    </source>
</reference>
<keyword evidence="3" id="KW-1185">Reference proteome</keyword>
<feature type="region of interest" description="Disordered" evidence="1">
    <location>
        <begin position="1"/>
        <end position="41"/>
    </location>
</feature>
<evidence type="ECO:0000313" key="3">
    <source>
        <dbReference type="Proteomes" id="UP001521785"/>
    </source>
</evidence>
<accession>A0ABR3S109</accession>
<proteinExistence type="predicted"/>
<comment type="caution">
    <text evidence="2">The sequence shown here is derived from an EMBL/GenBank/DDBJ whole genome shotgun (WGS) entry which is preliminary data.</text>
</comment>
<feature type="region of interest" description="Disordered" evidence="1">
    <location>
        <begin position="186"/>
        <end position="210"/>
    </location>
</feature>
<sequence>MNSKKSEEQPARTDTPQTPVRETPSVSLNFEASPANVPMFGPMTRTTSGSCSIRAHRSSPITVLIASRERTPMDQGSPAAFGWLPTGTVPDSPAPLQRASVQETIISNAMRDSPFSASSNVETFGNPLPTPMPGTNLPLEDIAAPGIMITSPSAASMQASDPPGYFDGAVFNVENDCERTKTLDTESGFPALEDPHTNAMDTTNEGRDDDVTPGHITVPGVKPAHFDEPFPVAPMNDTITISAAKSPSASNDYGENVAYVVYDSPGASNAGRNRKQCPGHWGRLNSHCSTHPAHNGTGHGWSETSSSSRYWTDNTEAAINDETELTEYTSPGEGAAEAAAEAKLMAAIEELDAATLAAKPQSRIDEKKALQDFIRAYAHLGGGTDDATSGLPLAEGPDGITDEIKEEVETSIRVMNRSLGG</sequence>
<protein>
    <submittedName>
        <fullName evidence="2">Uncharacterized protein</fullName>
    </submittedName>
</protein>
<evidence type="ECO:0000256" key="1">
    <source>
        <dbReference type="SAM" id="MobiDB-lite"/>
    </source>
</evidence>
<organism evidence="2 3">
    <name type="scientific">Paraconiothyrium brasiliense</name>
    <dbReference type="NCBI Taxonomy" id="300254"/>
    <lineage>
        <taxon>Eukaryota</taxon>
        <taxon>Fungi</taxon>
        <taxon>Dikarya</taxon>
        <taxon>Ascomycota</taxon>
        <taxon>Pezizomycotina</taxon>
        <taxon>Dothideomycetes</taxon>
        <taxon>Pleosporomycetidae</taxon>
        <taxon>Pleosporales</taxon>
        <taxon>Massarineae</taxon>
        <taxon>Didymosphaeriaceae</taxon>
        <taxon>Paraconiothyrium</taxon>
    </lineage>
</organism>
<evidence type="ECO:0000313" key="2">
    <source>
        <dbReference type="EMBL" id="KAL1610355.1"/>
    </source>
</evidence>